<keyword evidence="3" id="KW-1185">Reference proteome</keyword>
<gene>
    <name evidence="2" type="ORF">FCC1311_011902</name>
</gene>
<accession>A0A2R5G912</accession>
<dbReference type="InterPro" id="IPR028217">
    <property type="entry name" value="Rsa3_C"/>
</dbReference>
<dbReference type="InParanoid" id="A0A2R5G912"/>
<proteinExistence type="predicted"/>
<protein>
    <submittedName>
        <fullName evidence="2">Ribosome assembly protein 3</fullName>
    </submittedName>
</protein>
<name>A0A2R5G912_9STRA</name>
<evidence type="ECO:0000313" key="2">
    <source>
        <dbReference type="EMBL" id="GBG24973.1"/>
    </source>
</evidence>
<evidence type="ECO:0000313" key="3">
    <source>
        <dbReference type="Proteomes" id="UP000241890"/>
    </source>
</evidence>
<dbReference type="Pfam" id="PF14615">
    <property type="entry name" value="Rsa3"/>
    <property type="match status" value="1"/>
</dbReference>
<organism evidence="2 3">
    <name type="scientific">Hondaea fermentalgiana</name>
    <dbReference type="NCBI Taxonomy" id="2315210"/>
    <lineage>
        <taxon>Eukaryota</taxon>
        <taxon>Sar</taxon>
        <taxon>Stramenopiles</taxon>
        <taxon>Bigyra</taxon>
        <taxon>Labyrinthulomycetes</taxon>
        <taxon>Thraustochytrida</taxon>
        <taxon>Thraustochytriidae</taxon>
        <taxon>Hondaea</taxon>
    </lineage>
</organism>
<dbReference type="EMBL" id="BEYU01000009">
    <property type="protein sequence ID" value="GBG24973.1"/>
    <property type="molecule type" value="Genomic_DNA"/>
</dbReference>
<reference evidence="2 3" key="1">
    <citation type="submission" date="2017-12" db="EMBL/GenBank/DDBJ databases">
        <title>Sequencing, de novo assembly and annotation of complete genome of a new Thraustochytrid species, strain FCC1311.</title>
        <authorList>
            <person name="Sedici K."/>
            <person name="Godart F."/>
            <person name="Aiese Cigliano R."/>
            <person name="Sanseverino W."/>
            <person name="Barakat M."/>
            <person name="Ortet P."/>
            <person name="Marechal E."/>
            <person name="Cagnac O."/>
            <person name="Amato A."/>
        </authorList>
    </citation>
    <scope>NUCLEOTIDE SEQUENCE [LARGE SCALE GENOMIC DNA]</scope>
</reference>
<dbReference type="AlphaFoldDB" id="A0A2R5G912"/>
<dbReference type="OrthoDB" id="69550at2759"/>
<comment type="caution">
    <text evidence="2">The sequence shown here is derived from an EMBL/GenBank/DDBJ whole genome shotgun (WGS) entry which is preliminary data.</text>
</comment>
<evidence type="ECO:0000259" key="1">
    <source>
        <dbReference type="Pfam" id="PF14615"/>
    </source>
</evidence>
<dbReference type="Proteomes" id="UP000241890">
    <property type="component" value="Unassembled WGS sequence"/>
</dbReference>
<sequence>MEGSLEARRALDQVLKADNSGSSAEYARDKLIDAVEALAKDDLLPGLQGDRLPASFVQAELWRAVRAKGRPATAVGEAAVEADDKTRKSQYAKFDGWYMEHATRALGNELDRLRKDEVFRGDEEDIQVLVDSLRVGAQDAIFDADLKAICTANRASASSST</sequence>
<feature type="domain" description="Ribosome-assembly protein 3 C-terminal" evidence="1">
    <location>
        <begin position="94"/>
        <end position="137"/>
    </location>
</feature>